<dbReference type="Gene3D" id="3.40.50.300">
    <property type="entry name" value="P-loop containing nucleotide triphosphate hydrolases"/>
    <property type="match status" value="1"/>
</dbReference>
<dbReference type="AlphaFoldDB" id="A0A517NG98"/>
<dbReference type="InterPro" id="IPR001482">
    <property type="entry name" value="T2SS/T4SS_dom"/>
</dbReference>
<organism evidence="7 8">
    <name type="scientific">Rubripirellula lacrimiformis</name>
    <dbReference type="NCBI Taxonomy" id="1930273"/>
    <lineage>
        <taxon>Bacteria</taxon>
        <taxon>Pseudomonadati</taxon>
        <taxon>Planctomycetota</taxon>
        <taxon>Planctomycetia</taxon>
        <taxon>Pirellulales</taxon>
        <taxon>Pirellulaceae</taxon>
        <taxon>Rubripirellula</taxon>
    </lineage>
</organism>
<evidence type="ECO:0000256" key="1">
    <source>
        <dbReference type="ARBA" id="ARBA00006611"/>
    </source>
</evidence>
<proteinExistence type="inferred from homology"/>
<comment type="similarity">
    <text evidence="1">Belongs to the GSP E family.</text>
</comment>
<evidence type="ECO:0000256" key="3">
    <source>
        <dbReference type="ARBA" id="ARBA00022840"/>
    </source>
</evidence>
<evidence type="ECO:0000256" key="2">
    <source>
        <dbReference type="ARBA" id="ARBA00022741"/>
    </source>
</evidence>
<dbReference type="GO" id="GO:0005524">
    <property type="term" value="F:ATP binding"/>
    <property type="evidence" value="ECO:0007669"/>
    <property type="project" value="UniProtKB-KW"/>
</dbReference>
<dbReference type="InterPro" id="IPR007831">
    <property type="entry name" value="T2SS_GspE_N"/>
</dbReference>
<protein>
    <submittedName>
        <fullName evidence="7">Type II secretion system protein E</fullName>
    </submittedName>
</protein>
<dbReference type="RefSeq" id="WP_145172628.1">
    <property type="nucleotide sequence ID" value="NZ_CP036525.1"/>
</dbReference>
<feature type="compositionally biased region" description="Pro residues" evidence="4">
    <location>
        <begin position="11"/>
        <end position="26"/>
    </location>
</feature>
<keyword evidence="2" id="KW-0547">Nucleotide-binding</keyword>
<dbReference type="InterPro" id="IPR037257">
    <property type="entry name" value="T2SS_E_N_sf"/>
</dbReference>
<keyword evidence="8" id="KW-1185">Reference proteome</keyword>
<dbReference type="EMBL" id="CP036525">
    <property type="protein sequence ID" value="QDT06156.1"/>
    <property type="molecule type" value="Genomic_DNA"/>
</dbReference>
<accession>A0A517NG98</accession>
<evidence type="ECO:0000256" key="4">
    <source>
        <dbReference type="SAM" id="MobiDB-lite"/>
    </source>
</evidence>
<dbReference type="Gene3D" id="3.30.300.160">
    <property type="entry name" value="Type II secretion system, protein E, N-terminal domain"/>
    <property type="match status" value="1"/>
</dbReference>
<evidence type="ECO:0000259" key="6">
    <source>
        <dbReference type="Pfam" id="PF05157"/>
    </source>
</evidence>
<dbReference type="Proteomes" id="UP000318538">
    <property type="component" value="Chromosome"/>
</dbReference>
<evidence type="ECO:0000313" key="8">
    <source>
        <dbReference type="Proteomes" id="UP000318538"/>
    </source>
</evidence>
<dbReference type="GO" id="GO:0016887">
    <property type="term" value="F:ATP hydrolysis activity"/>
    <property type="evidence" value="ECO:0007669"/>
    <property type="project" value="TreeGrafter"/>
</dbReference>
<dbReference type="OrthoDB" id="263158at2"/>
<name>A0A517NG98_9BACT</name>
<dbReference type="PANTHER" id="PTHR30258:SF2">
    <property type="entry name" value="COMG OPERON PROTEIN 1"/>
    <property type="match status" value="1"/>
</dbReference>
<dbReference type="GO" id="GO:0005886">
    <property type="term" value="C:plasma membrane"/>
    <property type="evidence" value="ECO:0007669"/>
    <property type="project" value="TreeGrafter"/>
</dbReference>
<evidence type="ECO:0000313" key="7">
    <source>
        <dbReference type="EMBL" id="QDT06156.1"/>
    </source>
</evidence>
<dbReference type="Gene3D" id="3.30.450.90">
    <property type="match status" value="1"/>
</dbReference>
<feature type="domain" description="Type II secretion system protein GspE N-terminal" evidence="6">
    <location>
        <begin position="131"/>
        <end position="205"/>
    </location>
</feature>
<feature type="region of interest" description="Disordered" evidence="4">
    <location>
        <begin position="8"/>
        <end position="60"/>
    </location>
</feature>
<dbReference type="Pfam" id="PF00437">
    <property type="entry name" value="T2SSE"/>
    <property type="match status" value="1"/>
</dbReference>
<dbReference type="PANTHER" id="PTHR30258">
    <property type="entry name" value="TYPE II SECRETION SYSTEM PROTEIN GSPE-RELATED"/>
    <property type="match status" value="1"/>
</dbReference>
<reference evidence="7 8" key="1">
    <citation type="submission" date="2019-02" db="EMBL/GenBank/DDBJ databases">
        <title>Deep-cultivation of Planctomycetes and their phenomic and genomic characterization uncovers novel biology.</title>
        <authorList>
            <person name="Wiegand S."/>
            <person name="Jogler M."/>
            <person name="Boedeker C."/>
            <person name="Pinto D."/>
            <person name="Vollmers J."/>
            <person name="Rivas-Marin E."/>
            <person name="Kohn T."/>
            <person name="Peeters S.H."/>
            <person name="Heuer A."/>
            <person name="Rast P."/>
            <person name="Oberbeckmann S."/>
            <person name="Bunk B."/>
            <person name="Jeske O."/>
            <person name="Meyerdierks A."/>
            <person name="Storesund J.E."/>
            <person name="Kallscheuer N."/>
            <person name="Luecker S."/>
            <person name="Lage O.M."/>
            <person name="Pohl T."/>
            <person name="Merkel B.J."/>
            <person name="Hornburger P."/>
            <person name="Mueller R.-W."/>
            <person name="Bruemmer F."/>
            <person name="Labrenz M."/>
            <person name="Spormann A.M."/>
            <person name="Op den Camp H."/>
            <person name="Overmann J."/>
            <person name="Amann R."/>
            <person name="Jetten M.S.M."/>
            <person name="Mascher T."/>
            <person name="Medema M.H."/>
            <person name="Devos D.P."/>
            <person name="Kaster A.-K."/>
            <person name="Ovreas L."/>
            <person name="Rohde M."/>
            <person name="Galperin M.Y."/>
            <person name="Jogler C."/>
        </authorList>
    </citation>
    <scope>NUCLEOTIDE SEQUENCE [LARGE SCALE GENOMIC DNA]</scope>
    <source>
        <strain evidence="7 8">K22_7</strain>
    </source>
</reference>
<feature type="domain" description="Bacterial type II secretion system protein E" evidence="5">
    <location>
        <begin position="240"/>
        <end position="612"/>
    </location>
</feature>
<sequence>MITEAFAIPVDGPPIHQPPVHQPPNHPSRISKPRIDGPPVHEPPAIDSRSSDSHKTDSSVSDPLIVRLIHTLNQMDPDRLGRLYETADQNDVPFEQLAIENGLADERFIAEAYANHYLLPLFDPPSDCPPPIDVSLCKVLPAELCCQHLVAPLSDDGQTIEVAVFSPDSLLLADEIRLITGRQMRPFFTTLSVMRKLLAVMYGNQSLTQATPPKISAPPPAGRWFSEAVEHGSCGALQPPAARYLSELIDHVLGFGASDVHIEPAVQGHRVRVRLDGALDEFAPPSPEWSESMVTHLVSRSQIEVADIDMPQEGAFQLCRGKRQVDVRVHTCPTHGGRKTVLHLTDHDSLPSDLLSLGMRELDRRILAKTLSAEKGLVLVSGPTGSGKSVTLAACLDYRNDHRTNLCTVEENIDLPLPGVNQIRIRPDQGLTYSMALRGVLRQDPDVILVGELDCDQTAADCMRASSSGRLVLSALREANSVGCLGRLAELNVRPANIARNLAAIVSQRMVRRLCPDCKDPHPISAELAKKFGIDPNQTMYRDIGCRKCRQSGYRGKFPVFEVIRVSPKIAELIRTRANPAAIRRAAVGQGTRLLRQAAIDQAVAGETSLKAAFATFGTR</sequence>
<evidence type="ECO:0000259" key="5">
    <source>
        <dbReference type="Pfam" id="PF00437"/>
    </source>
</evidence>
<gene>
    <name evidence="7" type="primary">epsE_5</name>
    <name evidence="7" type="ORF">K227x_45640</name>
</gene>
<dbReference type="Pfam" id="PF05157">
    <property type="entry name" value="MshEN"/>
    <property type="match status" value="1"/>
</dbReference>
<dbReference type="SUPFAM" id="SSF52540">
    <property type="entry name" value="P-loop containing nucleoside triphosphate hydrolases"/>
    <property type="match status" value="1"/>
</dbReference>
<dbReference type="SUPFAM" id="SSF160246">
    <property type="entry name" value="EspE N-terminal domain-like"/>
    <property type="match status" value="1"/>
</dbReference>
<dbReference type="InterPro" id="IPR027417">
    <property type="entry name" value="P-loop_NTPase"/>
</dbReference>
<dbReference type="KEGG" id="rlc:K227x_45640"/>
<keyword evidence="3" id="KW-0067">ATP-binding</keyword>